<evidence type="ECO:0008006" key="3">
    <source>
        <dbReference type="Google" id="ProtNLM"/>
    </source>
</evidence>
<evidence type="ECO:0000313" key="1">
    <source>
        <dbReference type="EMBL" id="SDE69480.1"/>
    </source>
</evidence>
<dbReference type="RefSeq" id="WP_092737664.1">
    <property type="nucleotide sequence ID" value="NZ_FNAS01000018.1"/>
</dbReference>
<dbReference type="InterPro" id="IPR032483">
    <property type="entry name" value="DUF5053"/>
</dbReference>
<dbReference type="OrthoDB" id="1072895at2"/>
<reference evidence="1 2" key="1">
    <citation type="submission" date="2016-10" db="EMBL/GenBank/DDBJ databases">
        <authorList>
            <person name="de Groot N.N."/>
        </authorList>
    </citation>
    <scope>NUCLEOTIDE SEQUENCE [LARGE SCALE GENOMIC DNA]</scope>
    <source>
        <strain evidence="1 2">DSM 24015</strain>
    </source>
</reference>
<dbReference type="AlphaFoldDB" id="A0A1G7F0K8"/>
<sequence>MEITTKQPESKMTMKQQLWDIIVEISWGEISEQYFKKSRSWLSKKMNGKGFNGEANADFTPEEKEILKGALIDLSERIRKAANGIQ</sequence>
<keyword evidence="2" id="KW-1185">Reference proteome</keyword>
<name>A0A1G7F0K8_9FLAO</name>
<dbReference type="EMBL" id="FNAS01000018">
    <property type="protein sequence ID" value="SDE69480.1"/>
    <property type="molecule type" value="Genomic_DNA"/>
</dbReference>
<dbReference type="Pfam" id="PF16476">
    <property type="entry name" value="DUF5053"/>
    <property type="match status" value="1"/>
</dbReference>
<gene>
    <name evidence="1" type="ORF">SAMN05421544_11849</name>
</gene>
<proteinExistence type="predicted"/>
<dbReference type="Proteomes" id="UP000198517">
    <property type="component" value="Unassembled WGS sequence"/>
</dbReference>
<organism evidence="1 2">
    <name type="scientific">Riemerella columbipharyngis</name>
    <dbReference type="NCBI Taxonomy" id="1071918"/>
    <lineage>
        <taxon>Bacteria</taxon>
        <taxon>Pseudomonadati</taxon>
        <taxon>Bacteroidota</taxon>
        <taxon>Flavobacteriia</taxon>
        <taxon>Flavobacteriales</taxon>
        <taxon>Weeksellaceae</taxon>
        <taxon>Riemerella</taxon>
    </lineage>
</organism>
<protein>
    <recommendedName>
        <fullName evidence="3">DUF5053 domain-containing protein</fullName>
    </recommendedName>
</protein>
<dbReference type="STRING" id="1071918.SAMN05421544_11849"/>
<accession>A0A1G7F0K8</accession>
<evidence type="ECO:0000313" key="2">
    <source>
        <dbReference type="Proteomes" id="UP000198517"/>
    </source>
</evidence>